<gene>
    <name evidence="2" type="ORF">M422DRAFT_255251</name>
</gene>
<evidence type="ECO:0000256" key="1">
    <source>
        <dbReference type="SAM" id="MobiDB-lite"/>
    </source>
</evidence>
<sequence>MPTAILSASSVGNDIQTMIRAVGDDVVLAYRNQNFLPTIVNACPDFYSVANAASWVNAQNFMLFVADWFQKPQPRTPQTHGLIHSSSPIGKAPYISVEQSPSAKRPQFSLSTDINACPSSPTAHLTARRHSQPSQSMNLPEYSSESEADIPPVTGRKRKRKTKGEKNIEADLIQVTRKLWVKRVVSLSEVPQTWEVPREGDSVAYILDLTNSVFEYHNGDGNIRSMAAIIKNKSTDAWGKGSGGSRKEGPKIMLLENKQGQRAIHCCCGSFPCSHADMATLDGYTRYEHDSETFTRRHQSSNEANVKEQESPLTIAAA</sequence>
<dbReference type="OrthoDB" id="3248060at2759"/>
<proteinExistence type="predicted"/>
<dbReference type="HOGENOM" id="CLU_075888_0_0_1"/>
<dbReference type="AlphaFoldDB" id="A0A0C9V3Y3"/>
<feature type="region of interest" description="Disordered" evidence="1">
    <location>
        <begin position="119"/>
        <end position="164"/>
    </location>
</feature>
<keyword evidence="3" id="KW-1185">Reference proteome</keyword>
<evidence type="ECO:0000313" key="2">
    <source>
        <dbReference type="EMBL" id="KIJ41634.1"/>
    </source>
</evidence>
<dbReference type="Proteomes" id="UP000054279">
    <property type="component" value="Unassembled WGS sequence"/>
</dbReference>
<feature type="region of interest" description="Disordered" evidence="1">
    <location>
        <begin position="295"/>
        <end position="318"/>
    </location>
</feature>
<reference evidence="2 3" key="1">
    <citation type="submission" date="2014-06" db="EMBL/GenBank/DDBJ databases">
        <title>Evolutionary Origins and Diversification of the Mycorrhizal Mutualists.</title>
        <authorList>
            <consortium name="DOE Joint Genome Institute"/>
            <consortium name="Mycorrhizal Genomics Consortium"/>
            <person name="Kohler A."/>
            <person name="Kuo A."/>
            <person name="Nagy L.G."/>
            <person name="Floudas D."/>
            <person name="Copeland A."/>
            <person name="Barry K.W."/>
            <person name="Cichocki N."/>
            <person name="Veneault-Fourrey C."/>
            <person name="LaButti K."/>
            <person name="Lindquist E.A."/>
            <person name="Lipzen A."/>
            <person name="Lundell T."/>
            <person name="Morin E."/>
            <person name="Murat C."/>
            <person name="Riley R."/>
            <person name="Ohm R."/>
            <person name="Sun H."/>
            <person name="Tunlid A."/>
            <person name="Henrissat B."/>
            <person name="Grigoriev I.V."/>
            <person name="Hibbett D.S."/>
            <person name="Martin F."/>
        </authorList>
    </citation>
    <scope>NUCLEOTIDE SEQUENCE [LARGE SCALE GENOMIC DNA]</scope>
    <source>
        <strain evidence="2 3">SS14</strain>
    </source>
</reference>
<protein>
    <submittedName>
        <fullName evidence="2">Uncharacterized protein</fullName>
    </submittedName>
</protein>
<name>A0A0C9V3Y3_SPHS4</name>
<evidence type="ECO:0000313" key="3">
    <source>
        <dbReference type="Proteomes" id="UP000054279"/>
    </source>
</evidence>
<dbReference type="EMBL" id="KN837135">
    <property type="protein sequence ID" value="KIJ41634.1"/>
    <property type="molecule type" value="Genomic_DNA"/>
</dbReference>
<feature type="compositionally biased region" description="Polar residues" evidence="1">
    <location>
        <begin position="132"/>
        <end position="145"/>
    </location>
</feature>
<organism evidence="2 3">
    <name type="scientific">Sphaerobolus stellatus (strain SS14)</name>
    <dbReference type="NCBI Taxonomy" id="990650"/>
    <lineage>
        <taxon>Eukaryota</taxon>
        <taxon>Fungi</taxon>
        <taxon>Dikarya</taxon>
        <taxon>Basidiomycota</taxon>
        <taxon>Agaricomycotina</taxon>
        <taxon>Agaricomycetes</taxon>
        <taxon>Phallomycetidae</taxon>
        <taxon>Geastrales</taxon>
        <taxon>Sphaerobolaceae</taxon>
        <taxon>Sphaerobolus</taxon>
    </lineage>
</organism>
<accession>A0A0C9V3Y3</accession>